<feature type="compositionally biased region" description="Low complexity" evidence="1">
    <location>
        <begin position="1195"/>
        <end position="1218"/>
    </location>
</feature>
<feature type="region of interest" description="Disordered" evidence="1">
    <location>
        <begin position="972"/>
        <end position="1065"/>
    </location>
</feature>
<feature type="compositionally biased region" description="Basic and acidic residues" evidence="1">
    <location>
        <begin position="92"/>
        <end position="107"/>
    </location>
</feature>
<evidence type="ECO:0000256" key="1">
    <source>
        <dbReference type="SAM" id="MobiDB-lite"/>
    </source>
</evidence>
<feature type="compositionally biased region" description="Low complexity" evidence="1">
    <location>
        <begin position="627"/>
        <end position="642"/>
    </location>
</feature>
<feature type="region of interest" description="Disordered" evidence="1">
    <location>
        <begin position="1375"/>
        <end position="1396"/>
    </location>
</feature>
<feature type="region of interest" description="Disordered" evidence="1">
    <location>
        <begin position="1257"/>
        <end position="1308"/>
    </location>
</feature>
<feature type="compositionally biased region" description="Low complexity" evidence="1">
    <location>
        <begin position="809"/>
        <end position="833"/>
    </location>
</feature>
<feature type="compositionally biased region" description="Low complexity" evidence="1">
    <location>
        <begin position="656"/>
        <end position="671"/>
    </location>
</feature>
<proteinExistence type="predicted"/>
<accession>A0A0M4FAF9</accession>
<dbReference type="Proteomes" id="UP000494163">
    <property type="component" value="Chromosome X"/>
</dbReference>
<feature type="compositionally biased region" description="Polar residues" evidence="1">
    <location>
        <begin position="1298"/>
        <end position="1308"/>
    </location>
</feature>
<feature type="compositionally biased region" description="Basic and acidic residues" evidence="1">
    <location>
        <begin position="1257"/>
        <end position="1273"/>
    </location>
</feature>
<feature type="non-terminal residue" evidence="2">
    <location>
        <position position="1"/>
    </location>
</feature>
<feature type="compositionally biased region" description="Low complexity" evidence="1">
    <location>
        <begin position="1112"/>
        <end position="1154"/>
    </location>
</feature>
<feature type="region of interest" description="Disordered" evidence="1">
    <location>
        <begin position="1326"/>
        <end position="1360"/>
    </location>
</feature>
<feature type="compositionally biased region" description="Low complexity" evidence="1">
    <location>
        <begin position="110"/>
        <end position="123"/>
    </location>
</feature>
<reference evidence="2 3" key="1">
    <citation type="submission" date="2015-08" db="EMBL/GenBank/DDBJ databases">
        <title>Ancestral chromatin configuration constrains chromatin evolution on differentiating sex chromosomes in Drosophila.</title>
        <authorList>
            <person name="Zhou Q."/>
            <person name="Bachtrog D."/>
        </authorList>
    </citation>
    <scope>NUCLEOTIDE SEQUENCE [LARGE SCALE GENOMIC DNA]</scope>
    <source>
        <tissue evidence="2">Whole larvae</tissue>
    </source>
</reference>
<feature type="region of interest" description="Disordered" evidence="1">
    <location>
        <begin position="611"/>
        <end position="681"/>
    </location>
</feature>
<sequence length="1581" mass="167752">ATGGALSSQEQLLKAISIGHDAGINNATNDDEDANIATLNSNKIQAVVPDTPIVSIAGGTLSESTSTTTSTKTTPTPYPQEQLTTLMSHNVKQEQHPTNNNDDRKQSPDSVSNHNTSCNNNANVDASPNQAAATEAAFANTATSTGTARSRIASTHPNLKLSPLLSKSGQPAPEVIAAATALHQRRGATTKGKTQDDQNVGKRQKKKKTKYDAWEDSDFNDLDDASLKKLLEEAYWYRNPGDRKNKSERFLESDVSKKLKLLSNANNPSMSFKTEKLFNQQMQLPESNKDSGGAAVQEFLIDDPLTFSMLEISAKNQQLQQQLQQQLMQQQQMQPQYFPAGPMNAAASGIGGQFTITMDEQRRRIDPGYVSLNDSYTACSSVYGAPSCSNANSSEAASKASSCGNSADSDLRPAKMGRMMSAAAAAAVAASHGAKATSRQFDENGNALSDASLASSSSSSGANQFQTLISNSMAAGSNSGQLQRSNGISTQLASGSTTAMAAAAVAASLNSQLQQGPMMAGALMAAHGQTKLKLKKKSQQERNTTTVDVMSVAGYRGNDPIEQLVKYIENEEKNGMQQQKKKERKQKQSKLKKCNSLEELRSCAKMEVDELKHQSATTDQMMRNSKKNGNGNSSSSNGKHNSASVADISKNCNKEQQQQQQQQQQPAAQPATGRKSERRSWGTEELQYLGEPLSAVVKPAATAAWAECAAAELSAHPIVPMPLPLSELEALNTVLCETAEFHVVTKKKKPKKQRAVTMDDAAVAAAAHTGGNLQRMQQITKSASSNMMSQRLRGSIDYYNNGNHYAVKQPPQQQQYQQQQQHQQQQQQQHQQQSTAAQDNSRRKSTSSMPPSEKSDSSDLDSVHSLPIQTGKKKSNNKRTVAPVKHNSNTNSHNKTNSNSSPPAPISYADIARNKLEALANAGDDLDTGHNEVLPLPEAKPKLKAKQRPDFPELPGATVVIATAAAAAAATSSSSSSISYSQSLNATPPSSGSSDAETTPETTPSVTVTPTTATATAPTTTSTSSNTNIVTTANVATSTNSAPPPALQKSRSVEHDASGYSFNSSNLDLQYPALEKTVKRHSASNVSLPASNSALSFNFAAAARQLTDKSSLDATSSSTSSSKLSLSSASTSSGSSSSSIKSKSASKELSPSASSKKDKPVIKPSQELEEQAPPPPAPAKVTAATQTDSAKKYCSSNSGASSSANSSSSSGSMSLGSGPRPAVIILNDDRDSALGRLNNEFIFGDFNEDELKLFDDAGEKDKAKDKKQAEDKPSSVSKPSSSSDSASANSSVSASTSEQQLNDSGAASDVVNSSACLDMLMISGQAAQSSPNTANNSSTSSSASNSTSVSTSSSSSTLSNISCTETIKQLVNQSSDSGIYAQQQQQHQPSSRSNSVQNLHIKDQVNHFLRKANSTQSSCSSMDEPLPQLETCNDIEAAIIAAARAAAAAARSSSCSRSNSQEQKQEEPKVAQPKAKPKSQQASPAKLKSTRPAILMTYSNADAAEDEAELSELSFVAELKSEPPVCEPNRIPTPPPMPPNAMRQALMDNSELIVEYISSSWNAIVNSKYVTFYCEQEEQTI</sequence>
<feature type="region of interest" description="Disordered" evidence="1">
    <location>
        <begin position="1109"/>
        <end position="1223"/>
    </location>
</feature>
<feature type="region of interest" description="Disordered" evidence="1">
    <location>
        <begin position="58"/>
        <end position="80"/>
    </location>
</feature>
<feature type="region of interest" description="Disordered" evidence="1">
    <location>
        <begin position="92"/>
        <end position="132"/>
    </location>
</feature>
<feature type="compositionally biased region" description="Polar residues" evidence="1">
    <location>
        <begin position="614"/>
        <end position="623"/>
    </location>
</feature>
<keyword evidence="3" id="KW-1185">Reference proteome</keyword>
<feature type="compositionally biased region" description="Low complexity" evidence="1">
    <location>
        <begin position="1329"/>
        <end position="1360"/>
    </location>
</feature>
<feature type="region of interest" description="Disordered" evidence="1">
    <location>
        <begin position="923"/>
        <end position="952"/>
    </location>
</feature>
<feature type="compositionally biased region" description="Polar residues" evidence="1">
    <location>
        <begin position="980"/>
        <end position="997"/>
    </location>
</feature>
<feature type="region of interest" description="Disordered" evidence="1">
    <location>
        <begin position="573"/>
        <end position="593"/>
    </location>
</feature>
<gene>
    <name evidence="2" type="ORF">Dbus_chrXg1606</name>
</gene>
<organism evidence="2 3">
    <name type="scientific">Drosophila busckii</name>
    <name type="common">Fruit fly</name>
    <dbReference type="NCBI Taxonomy" id="30019"/>
    <lineage>
        <taxon>Eukaryota</taxon>
        <taxon>Metazoa</taxon>
        <taxon>Ecdysozoa</taxon>
        <taxon>Arthropoda</taxon>
        <taxon>Hexapoda</taxon>
        <taxon>Insecta</taxon>
        <taxon>Pterygota</taxon>
        <taxon>Neoptera</taxon>
        <taxon>Endopterygota</taxon>
        <taxon>Diptera</taxon>
        <taxon>Brachycera</taxon>
        <taxon>Muscomorpha</taxon>
        <taxon>Ephydroidea</taxon>
        <taxon>Drosophilidae</taxon>
        <taxon>Drosophila</taxon>
    </lineage>
</organism>
<feature type="region of interest" description="Disordered" evidence="1">
    <location>
        <begin position="184"/>
        <end position="210"/>
    </location>
</feature>
<feature type="compositionally biased region" description="Low complexity" evidence="1">
    <location>
        <begin position="60"/>
        <end position="75"/>
    </location>
</feature>
<dbReference type="STRING" id="30019.A0A0M4FAF9"/>
<feature type="region of interest" description="Disordered" evidence="1">
    <location>
        <begin position="1454"/>
        <end position="1490"/>
    </location>
</feature>
<feature type="compositionally biased region" description="Low complexity" evidence="1">
    <location>
        <begin position="1274"/>
        <end position="1297"/>
    </location>
</feature>
<feature type="compositionally biased region" description="Low complexity" evidence="1">
    <location>
        <begin position="999"/>
        <end position="1041"/>
    </location>
</feature>
<dbReference type="EMBL" id="CP012528">
    <property type="protein sequence ID" value="ALC49750.1"/>
    <property type="molecule type" value="Genomic_DNA"/>
</dbReference>
<feature type="compositionally biased region" description="Low complexity" evidence="1">
    <location>
        <begin position="885"/>
        <end position="901"/>
    </location>
</feature>
<evidence type="ECO:0000313" key="2">
    <source>
        <dbReference type="EMBL" id="ALC49750.1"/>
    </source>
</evidence>
<dbReference type="OrthoDB" id="6426920at2759"/>
<evidence type="ECO:0000313" key="3">
    <source>
        <dbReference type="Proteomes" id="UP000494163"/>
    </source>
</evidence>
<name>A0A0M4FAF9_DROBS</name>
<protein>
    <submittedName>
        <fullName evidence="2">Tyf</fullName>
    </submittedName>
</protein>
<feature type="region of interest" description="Disordered" evidence="1">
    <location>
        <begin position="797"/>
        <end position="907"/>
    </location>
</feature>
<feature type="compositionally biased region" description="Basic residues" evidence="1">
    <location>
        <begin position="579"/>
        <end position="593"/>
    </location>
</feature>
<dbReference type="OMA" id="NHFLSKA"/>